<proteinExistence type="predicted"/>
<gene>
    <name evidence="1" type="ORF">S01H4_05792</name>
</gene>
<protein>
    <submittedName>
        <fullName evidence="1">Uncharacterized protein</fullName>
    </submittedName>
</protein>
<reference evidence="1" key="1">
    <citation type="journal article" date="2014" name="Front. Microbiol.">
        <title>High frequency of phylogenetically diverse reductive dehalogenase-homologous genes in deep subseafloor sedimentary metagenomes.</title>
        <authorList>
            <person name="Kawai M."/>
            <person name="Futagami T."/>
            <person name="Toyoda A."/>
            <person name="Takaki Y."/>
            <person name="Nishi S."/>
            <person name="Hori S."/>
            <person name="Arai W."/>
            <person name="Tsubouchi T."/>
            <person name="Morono Y."/>
            <person name="Uchiyama I."/>
            <person name="Ito T."/>
            <person name="Fujiyama A."/>
            <person name="Inagaki F."/>
            <person name="Takami H."/>
        </authorList>
    </citation>
    <scope>NUCLEOTIDE SEQUENCE</scope>
    <source>
        <strain evidence="1">Expedition CK06-06</strain>
    </source>
</reference>
<sequence length="175" mass="20175">MEEVLEEGITLEESVSKEVFSEKARILKSIPAEEFSAYETIKEDETVEYNYKHDFELQDFEGKRLTLAVKIIDARGKYSVLSDLIYLEPKKAPMPPWGLSTEVYENKIELKWKHPEKTVIQSIASDLIICYCSYSSFLSLFTISLPGYGIDGYNIYRLTDGKKPEQRNLSIIKDI</sequence>
<organism evidence="1">
    <name type="scientific">marine sediment metagenome</name>
    <dbReference type="NCBI Taxonomy" id="412755"/>
    <lineage>
        <taxon>unclassified sequences</taxon>
        <taxon>metagenomes</taxon>
        <taxon>ecological metagenomes</taxon>
    </lineage>
</organism>
<accession>X1BKN5</accession>
<feature type="non-terminal residue" evidence="1">
    <location>
        <position position="175"/>
    </location>
</feature>
<dbReference type="AlphaFoldDB" id="X1BKN5"/>
<comment type="caution">
    <text evidence="1">The sequence shown here is derived from an EMBL/GenBank/DDBJ whole genome shotgun (WGS) entry which is preliminary data.</text>
</comment>
<evidence type="ECO:0000313" key="1">
    <source>
        <dbReference type="EMBL" id="GAG72676.1"/>
    </source>
</evidence>
<name>X1BKN5_9ZZZZ</name>
<dbReference type="EMBL" id="BART01001714">
    <property type="protein sequence ID" value="GAG72676.1"/>
    <property type="molecule type" value="Genomic_DNA"/>
</dbReference>